<name>A0A7J7NC36_9MAGN</name>
<dbReference type="PANTHER" id="PTHR31151:SF0">
    <property type="entry name" value="PROLINE-TRNA LIGASE (DUF1680)"/>
    <property type="match status" value="1"/>
</dbReference>
<organism evidence="1 2">
    <name type="scientific">Kingdonia uniflora</name>
    <dbReference type="NCBI Taxonomy" id="39325"/>
    <lineage>
        <taxon>Eukaryota</taxon>
        <taxon>Viridiplantae</taxon>
        <taxon>Streptophyta</taxon>
        <taxon>Embryophyta</taxon>
        <taxon>Tracheophyta</taxon>
        <taxon>Spermatophyta</taxon>
        <taxon>Magnoliopsida</taxon>
        <taxon>Ranunculales</taxon>
        <taxon>Circaeasteraceae</taxon>
        <taxon>Kingdonia</taxon>
    </lineage>
</organism>
<dbReference type="AlphaFoldDB" id="A0A7J7NC36"/>
<protein>
    <submittedName>
        <fullName evidence="1">Uncharacterized protein</fullName>
    </submittedName>
</protein>
<proteinExistence type="predicted"/>
<evidence type="ECO:0000313" key="2">
    <source>
        <dbReference type="Proteomes" id="UP000541444"/>
    </source>
</evidence>
<reference evidence="1 2" key="1">
    <citation type="journal article" date="2020" name="IScience">
        <title>Genome Sequencing of the Endangered Kingdonia uniflora (Circaeasteraceae, Ranunculales) Reveals Potential Mechanisms of Evolutionary Specialization.</title>
        <authorList>
            <person name="Sun Y."/>
            <person name="Deng T."/>
            <person name="Zhang A."/>
            <person name="Moore M.J."/>
            <person name="Landis J.B."/>
            <person name="Lin N."/>
            <person name="Zhang H."/>
            <person name="Zhang X."/>
            <person name="Huang J."/>
            <person name="Zhang X."/>
            <person name="Sun H."/>
            <person name="Wang H."/>
        </authorList>
    </citation>
    <scope>NUCLEOTIDE SEQUENCE [LARGE SCALE GENOMIC DNA]</scope>
    <source>
        <strain evidence="1">TB1705</strain>
        <tissue evidence="1">Leaf</tissue>
    </source>
</reference>
<dbReference type="OrthoDB" id="1704443at2759"/>
<keyword evidence="2" id="KW-1185">Reference proteome</keyword>
<dbReference type="PANTHER" id="PTHR31151">
    <property type="entry name" value="PROLINE-TRNA LIGASE (DUF1680)"/>
    <property type="match status" value="1"/>
</dbReference>
<gene>
    <name evidence="1" type="ORF">GIB67_040978</name>
</gene>
<comment type="caution">
    <text evidence="1">The sequence shown here is derived from an EMBL/GenBank/DDBJ whole genome shotgun (WGS) entry which is preliminary data.</text>
</comment>
<evidence type="ECO:0000313" key="1">
    <source>
        <dbReference type="EMBL" id="KAF6164726.1"/>
    </source>
</evidence>
<sequence>MAYEEYYEHALTNGVLGIQRGKEPGVMIYMLPQAPGTSKAMGYHGWGNKTQVPTLQWGIKTGITTSLYGWITPIPSTYNSHLISLSQESHNASFVLTNLNHSVTMEALPKSGSDTTVQATFRLVSEDLKPLHSSSSLSSADLIRKSVMLEPMDFRSMVIVIQGPSSNLAVGCALGNIGSSTF</sequence>
<dbReference type="EMBL" id="JACGCM010000911">
    <property type="protein sequence ID" value="KAF6164726.1"/>
    <property type="molecule type" value="Genomic_DNA"/>
</dbReference>
<accession>A0A7J7NC36</accession>
<dbReference type="Proteomes" id="UP000541444">
    <property type="component" value="Unassembled WGS sequence"/>
</dbReference>